<sequence length="281" mass="32784">MNADREVVLEETLQECITQMKKDCWTEIEQLSTGALHSDFKKAQQDLNHAELLNNMLSTRHKLNPTTPNQKKCEDAVAFRHICSFFQSNTERFLRTNPCYTYDFDEINNEIANIVGPSNMIFNNEDFLPYICLKVSDYFVVKIIFSIDNQLAFVVVHSSSEVNRSPFEQSDFRVFRTLAVYFSRALPDFILKYHKRGLIEFIIWLKCYNDLFTTSCTKCDQIIERDLTGDLLPPIIRTVNTCYAYHMKCAPFEIELPDFGYVTLMSEDQMQEKTSHVMPPK</sequence>
<dbReference type="Pfam" id="PF11571">
    <property type="entry name" value="Med27"/>
    <property type="match status" value="1"/>
</dbReference>
<evidence type="ECO:0000256" key="1">
    <source>
        <dbReference type="ARBA" id="ARBA00004123"/>
    </source>
</evidence>
<dbReference type="PANTHER" id="PTHR13130:SF4">
    <property type="entry name" value="MEDIATOR OF RNA POLYMERASE II TRANSCRIPTION SUBUNIT 27"/>
    <property type="match status" value="1"/>
</dbReference>
<evidence type="ECO:0000313" key="7">
    <source>
        <dbReference type="Proteomes" id="UP001470230"/>
    </source>
</evidence>
<comment type="caution">
    <text evidence="6">The sequence shown here is derived from an EMBL/GenBank/DDBJ whole genome shotgun (WGS) entry which is preliminary data.</text>
</comment>
<comment type="subcellular location">
    <subcellularLocation>
        <location evidence="1">Nucleus</location>
    </subcellularLocation>
</comment>
<evidence type="ECO:0000256" key="3">
    <source>
        <dbReference type="ARBA" id="ARBA00023015"/>
    </source>
</evidence>
<dbReference type="Proteomes" id="UP001470230">
    <property type="component" value="Unassembled WGS sequence"/>
</dbReference>
<dbReference type="PANTHER" id="PTHR13130">
    <property type="entry name" value="34 KDA TRANSCRIPTIONAL CO-ACTIVATOR-RELATED"/>
    <property type="match status" value="1"/>
</dbReference>
<accession>A0ABR2KKL1</accession>
<keyword evidence="5" id="KW-0539">Nucleus</keyword>
<organism evidence="6 7">
    <name type="scientific">Tritrichomonas musculus</name>
    <dbReference type="NCBI Taxonomy" id="1915356"/>
    <lineage>
        <taxon>Eukaryota</taxon>
        <taxon>Metamonada</taxon>
        <taxon>Parabasalia</taxon>
        <taxon>Tritrichomonadida</taxon>
        <taxon>Tritrichomonadidae</taxon>
        <taxon>Tritrichomonas</taxon>
    </lineage>
</organism>
<dbReference type="EMBL" id="JAPFFF010000004">
    <property type="protein sequence ID" value="KAK8891291.1"/>
    <property type="molecule type" value="Genomic_DNA"/>
</dbReference>
<comment type="similarity">
    <text evidence="2">Belongs to the Mediator complex subunit 27 family.</text>
</comment>
<reference evidence="6 7" key="1">
    <citation type="submission" date="2024-04" db="EMBL/GenBank/DDBJ databases">
        <title>Tritrichomonas musculus Genome.</title>
        <authorList>
            <person name="Alves-Ferreira E."/>
            <person name="Grigg M."/>
            <person name="Lorenzi H."/>
            <person name="Galac M."/>
        </authorList>
    </citation>
    <scope>NUCLEOTIDE SEQUENCE [LARGE SCALE GENOMIC DNA]</scope>
    <source>
        <strain evidence="6 7">EAF2021</strain>
    </source>
</reference>
<evidence type="ECO:0000256" key="2">
    <source>
        <dbReference type="ARBA" id="ARBA00008048"/>
    </source>
</evidence>
<evidence type="ECO:0000313" key="6">
    <source>
        <dbReference type="EMBL" id="KAK8891291.1"/>
    </source>
</evidence>
<dbReference type="InterPro" id="IPR021627">
    <property type="entry name" value="Mediator_Med27"/>
</dbReference>
<keyword evidence="7" id="KW-1185">Reference proteome</keyword>
<evidence type="ECO:0000256" key="5">
    <source>
        <dbReference type="ARBA" id="ARBA00023242"/>
    </source>
</evidence>
<evidence type="ECO:0000256" key="4">
    <source>
        <dbReference type="ARBA" id="ARBA00023163"/>
    </source>
</evidence>
<protein>
    <submittedName>
        <fullName evidence="6">Mediator of RNA polymerase II transcription subunit 27</fullName>
    </submittedName>
</protein>
<proteinExistence type="inferred from homology"/>
<keyword evidence="3" id="KW-0805">Transcription regulation</keyword>
<name>A0ABR2KKL1_9EUKA</name>
<gene>
    <name evidence="6" type="ORF">M9Y10_028499</name>
</gene>
<keyword evidence="4" id="KW-0804">Transcription</keyword>